<dbReference type="Gene3D" id="3.40.50.1820">
    <property type="entry name" value="alpha/beta hydrolase"/>
    <property type="match status" value="1"/>
</dbReference>
<dbReference type="PANTHER" id="PTHR43740">
    <property type="entry name" value="LEUCYL-TRNA SYNTHETASE"/>
    <property type="match status" value="1"/>
</dbReference>
<feature type="short sequence motif" description="'KMSKS' region" evidence="9">
    <location>
        <begin position="806"/>
        <end position="810"/>
    </location>
</feature>
<dbReference type="Pfam" id="PF13603">
    <property type="entry name" value="tRNA-synt_1_2"/>
    <property type="match status" value="1"/>
</dbReference>
<evidence type="ECO:0000313" key="15">
    <source>
        <dbReference type="EMBL" id="OGF20659.1"/>
    </source>
</evidence>
<keyword evidence="2 9" id="KW-0963">Cytoplasm</keyword>
<organism evidence="15 16">
    <name type="scientific">Candidatus Falkowbacteria bacterium RIFOXYA2_FULL_38_12</name>
    <dbReference type="NCBI Taxonomy" id="1797993"/>
    <lineage>
        <taxon>Bacteria</taxon>
        <taxon>Candidatus Falkowiibacteriota</taxon>
    </lineage>
</organism>
<dbReference type="PROSITE" id="PS00178">
    <property type="entry name" value="AA_TRNA_LIGASE_I"/>
    <property type="match status" value="1"/>
</dbReference>
<dbReference type="GO" id="GO:0006429">
    <property type="term" value="P:leucyl-tRNA aminoacylation"/>
    <property type="evidence" value="ECO:0007669"/>
    <property type="project" value="UniProtKB-UniRule"/>
</dbReference>
<protein>
    <recommendedName>
        <fullName evidence="9">Leucine--tRNA ligase</fullName>
        <ecNumber evidence="9">6.1.1.4</ecNumber>
    </recommendedName>
    <alternativeName>
        <fullName evidence="9">Leucyl-tRNA synthetase</fullName>
        <shortName evidence="9">LeuRS</shortName>
    </alternativeName>
</protein>
<dbReference type="FunFam" id="3.40.50.620:FF:000003">
    <property type="entry name" value="Leucine--tRNA ligase"/>
    <property type="match status" value="1"/>
</dbReference>
<dbReference type="Proteomes" id="UP000177407">
    <property type="component" value="Unassembled WGS sequence"/>
</dbReference>
<dbReference type="EC" id="6.1.1.4" evidence="9"/>
<dbReference type="AlphaFoldDB" id="A0A1F5S1W0"/>
<comment type="caution">
    <text evidence="9">Lacks conserved residue(s) required for the propagation of feature annotation.</text>
</comment>
<feature type="domain" description="Methionyl/Leucyl tRNA synthetase" evidence="13">
    <location>
        <begin position="53"/>
        <end position="198"/>
    </location>
</feature>
<dbReference type="Gene3D" id="3.40.50.620">
    <property type="entry name" value="HUPs"/>
    <property type="match status" value="2"/>
</dbReference>
<dbReference type="SUPFAM" id="SSF50677">
    <property type="entry name" value="ValRS/IleRS/LeuRS editing domain"/>
    <property type="match status" value="1"/>
</dbReference>
<evidence type="ECO:0000256" key="3">
    <source>
        <dbReference type="ARBA" id="ARBA00022598"/>
    </source>
</evidence>
<dbReference type="SUPFAM" id="SSF47323">
    <property type="entry name" value="Anticodon-binding domain of a subclass of class I aminoacyl-tRNA synthetases"/>
    <property type="match status" value="1"/>
</dbReference>
<keyword evidence="5 9" id="KW-0067">ATP-binding</keyword>
<feature type="domain" description="Aminoacyl-tRNA synthetase class Ia" evidence="11">
    <location>
        <begin position="707"/>
        <end position="834"/>
    </location>
</feature>
<dbReference type="Pfam" id="PF08264">
    <property type="entry name" value="Anticodon_1"/>
    <property type="match status" value="1"/>
</dbReference>
<keyword evidence="6 9" id="KW-0648">Protein biosynthesis</keyword>
<dbReference type="SUPFAM" id="SSF53474">
    <property type="entry name" value="alpha/beta-Hydrolases"/>
    <property type="match status" value="1"/>
</dbReference>
<reference evidence="15 16" key="1">
    <citation type="journal article" date="2016" name="Nat. Commun.">
        <title>Thousands of microbial genomes shed light on interconnected biogeochemical processes in an aquifer system.</title>
        <authorList>
            <person name="Anantharaman K."/>
            <person name="Brown C.T."/>
            <person name="Hug L.A."/>
            <person name="Sharon I."/>
            <person name="Castelle C.J."/>
            <person name="Probst A.J."/>
            <person name="Thomas B.C."/>
            <person name="Singh A."/>
            <person name="Wilkins M.J."/>
            <person name="Karaoz U."/>
            <person name="Brodie E.L."/>
            <person name="Williams K.H."/>
            <person name="Hubbard S.S."/>
            <person name="Banfield J.F."/>
        </authorList>
    </citation>
    <scope>NUCLEOTIDE SEQUENCE [LARGE SCALE GENOMIC DNA]</scope>
</reference>
<dbReference type="InterPro" id="IPR002300">
    <property type="entry name" value="aa-tRNA-synth_Ia"/>
</dbReference>
<evidence type="ECO:0000259" key="11">
    <source>
        <dbReference type="Pfam" id="PF00133"/>
    </source>
</evidence>
<dbReference type="GO" id="GO:0005829">
    <property type="term" value="C:cytosol"/>
    <property type="evidence" value="ECO:0007669"/>
    <property type="project" value="TreeGrafter"/>
</dbReference>
<dbReference type="InterPro" id="IPR010662">
    <property type="entry name" value="RBBP9/YdeN"/>
</dbReference>
<evidence type="ECO:0000313" key="16">
    <source>
        <dbReference type="Proteomes" id="UP000177407"/>
    </source>
</evidence>
<evidence type="ECO:0000256" key="2">
    <source>
        <dbReference type="ARBA" id="ARBA00022490"/>
    </source>
</evidence>
<feature type="domain" description="Methionyl/Valyl/Leucyl/Isoleucyl-tRNA synthetase anticodon-binding" evidence="12">
    <location>
        <begin position="878"/>
        <end position="990"/>
    </location>
</feature>
<dbReference type="HAMAP" id="MF_00049_B">
    <property type="entry name" value="Leu_tRNA_synth_B"/>
    <property type="match status" value="1"/>
</dbReference>
<comment type="subcellular location">
    <subcellularLocation>
        <location evidence="9">Cytoplasm</location>
    </subcellularLocation>
</comment>
<dbReference type="GO" id="GO:0002161">
    <property type="term" value="F:aminoacyl-tRNA deacylase activity"/>
    <property type="evidence" value="ECO:0007669"/>
    <property type="project" value="InterPro"/>
</dbReference>
<keyword evidence="3 9" id="KW-0436">Ligase</keyword>
<dbReference type="InterPro" id="IPR015413">
    <property type="entry name" value="Methionyl/Leucyl_tRNA_Synth"/>
</dbReference>
<gene>
    <name evidence="9" type="primary">leuS</name>
    <name evidence="15" type="ORF">A2257_01355</name>
</gene>
<dbReference type="InterPro" id="IPR013155">
    <property type="entry name" value="M/V/L/I-tRNA-synth_anticd-bd"/>
</dbReference>
<dbReference type="GO" id="GO:0004823">
    <property type="term" value="F:leucine-tRNA ligase activity"/>
    <property type="evidence" value="ECO:0007669"/>
    <property type="project" value="UniProtKB-UniRule"/>
</dbReference>
<dbReference type="InterPro" id="IPR014729">
    <property type="entry name" value="Rossmann-like_a/b/a_fold"/>
</dbReference>
<dbReference type="CDD" id="cd07958">
    <property type="entry name" value="Anticodon_Ia_Leu_BEm"/>
    <property type="match status" value="1"/>
</dbReference>
<evidence type="ECO:0000259" key="13">
    <source>
        <dbReference type="Pfam" id="PF09334"/>
    </source>
</evidence>
<dbReference type="InterPro" id="IPR002302">
    <property type="entry name" value="Leu-tRNA-ligase"/>
</dbReference>
<evidence type="ECO:0000259" key="12">
    <source>
        <dbReference type="Pfam" id="PF08264"/>
    </source>
</evidence>
<name>A0A1F5S1W0_9BACT</name>
<evidence type="ECO:0000256" key="10">
    <source>
        <dbReference type="RuleBase" id="RU363035"/>
    </source>
</evidence>
<dbReference type="Pfam" id="PF09334">
    <property type="entry name" value="tRNA-synt_1g"/>
    <property type="match status" value="1"/>
</dbReference>
<evidence type="ECO:0000256" key="8">
    <source>
        <dbReference type="ARBA" id="ARBA00047469"/>
    </source>
</evidence>
<dbReference type="SUPFAM" id="SSF52374">
    <property type="entry name" value="Nucleotidylyl transferase"/>
    <property type="match status" value="1"/>
</dbReference>
<dbReference type="EMBL" id="MFGA01000021">
    <property type="protein sequence ID" value="OGF20659.1"/>
    <property type="molecule type" value="Genomic_DNA"/>
</dbReference>
<dbReference type="InterPro" id="IPR009008">
    <property type="entry name" value="Val/Leu/Ile-tRNA-synth_edit"/>
</dbReference>
<comment type="catalytic activity">
    <reaction evidence="8 9">
        <text>tRNA(Leu) + L-leucine + ATP = L-leucyl-tRNA(Leu) + AMP + diphosphate</text>
        <dbReference type="Rhea" id="RHEA:11688"/>
        <dbReference type="Rhea" id="RHEA-COMP:9613"/>
        <dbReference type="Rhea" id="RHEA-COMP:9622"/>
        <dbReference type="ChEBI" id="CHEBI:30616"/>
        <dbReference type="ChEBI" id="CHEBI:33019"/>
        <dbReference type="ChEBI" id="CHEBI:57427"/>
        <dbReference type="ChEBI" id="CHEBI:78442"/>
        <dbReference type="ChEBI" id="CHEBI:78494"/>
        <dbReference type="ChEBI" id="CHEBI:456215"/>
        <dbReference type="EC" id="6.1.1.4"/>
    </reaction>
</comment>
<evidence type="ECO:0000256" key="7">
    <source>
        <dbReference type="ARBA" id="ARBA00023146"/>
    </source>
</evidence>
<proteinExistence type="inferred from homology"/>
<keyword evidence="4 9" id="KW-0547">Nucleotide-binding</keyword>
<dbReference type="Pfam" id="PF00133">
    <property type="entry name" value="tRNA-synt_1"/>
    <property type="match status" value="1"/>
</dbReference>
<dbReference type="InterPro" id="IPR029058">
    <property type="entry name" value="AB_hydrolase_fold"/>
</dbReference>
<comment type="caution">
    <text evidence="15">The sequence shown here is derived from an EMBL/GenBank/DDBJ whole genome shotgun (WGS) entry which is preliminary data.</text>
</comment>
<evidence type="ECO:0000256" key="6">
    <source>
        <dbReference type="ARBA" id="ARBA00022917"/>
    </source>
</evidence>
<evidence type="ECO:0000256" key="4">
    <source>
        <dbReference type="ARBA" id="ARBA00022741"/>
    </source>
</evidence>
<dbReference type="NCBIfam" id="TIGR00396">
    <property type="entry name" value="leuS_bact"/>
    <property type="match status" value="1"/>
</dbReference>
<evidence type="ECO:0000256" key="5">
    <source>
        <dbReference type="ARBA" id="ARBA00022840"/>
    </source>
</evidence>
<dbReference type="Gene3D" id="1.10.730.10">
    <property type="entry name" value="Isoleucyl-tRNA Synthetase, Domain 1"/>
    <property type="match status" value="1"/>
</dbReference>
<accession>A0A1F5S1W0</accession>
<comment type="similarity">
    <text evidence="1 9 10">Belongs to the class-I aminoacyl-tRNA synthetase family.</text>
</comment>
<dbReference type="Gene3D" id="3.90.740.10">
    <property type="entry name" value="Valyl/Leucyl/Isoleucyl-tRNA synthetase, editing domain"/>
    <property type="match status" value="1"/>
</dbReference>
<dbReference type="InterPro" id="IPR009080">
    <property type="entry name" value="tRNAsynth_Ia_anticodon-bd"/>
</dbReference>
<evidence type="ECO:0000256" key="1">
    <source>
        <dbReference type="ARBA" id="ARBA00005594"/>
    </source>
</evidence>
<dbReference type="Pfam" id="PF06821">
    <property type="entry name" value="Ser_hydrolase"/>
    <property type="match status" value="1"/>
</dbReference>
<sequence length="1028" mass="118123">MTYNHQKIEKEWQKKWEEDEIYRADNNLKKPASAPQDPELRRGKDNFYCLIEFPYPSGEGLHVGHPRSYTAMDIIARKKRMEGKNVLYPIGWDAFGLPTENYAIKTGVHPKIATEKNIENFTRQLKSLGFSFDWSREINTTDPEYYKWTQWMFLQFFKHGLAYKTKMAINWCLKCKIGLANEEVVNGKCERCGGEVEKRQKEQWMIKITKYAQRLIDDLDKVDYLPRIKDQQINWIGRSEGATVKFKVKSEKLKVDIEVFTTRPDTLFGATYMVLAPEHEIIPDLKSQISNLKEVDDYIEKSKRKSDLERTELQKEKTGVDLEGIKAINPVNNEEIPVWVADYVLTGYGTGAIMAVPAHDERDLEFAKKFNLQIKKVVQPPQVIPNSPFQAGASSGAIGNLQGDIESECFSGYGMSINSDFLSGLLTLDAKEKMTEWLEKNNVGKKTVNYKLRDWVFSRQRYWGEPIPLVHCEKCAEAKPKFLFLHAFKDSSGRVFWPWLKSELEKRGFEVFAPNLPNSNKPNLKEQTKFISENFNIDDKTIIVAHSLGGVLAMKMLAENNLKAKKIIMVAPPAKTEFKDGKKRPAVEEFCDWKFNYSKIKKAVGEVVVIADKEDSVVPIEQPKEIATELNAKFVEVVAPAPHFNCVEAPMILDNILTGDILNPGWVPYEDLPVKLPDVKKYEPIDSGESPLANMQDWINVKCPKCGGEAKRETDTMPNWAGSSWYFLRYTDPKNNKEFASAEALKNFMPVDWYNGGMEHTTLHLLYSRFWHKFLYDIGVIPKECGDEPYKKRTSHGMILGEGGEKMSKSRGNVINPDEMVKLYGADTLRVYEMFMGPFDQAIPWDTKGLVGCRRFLERVWKVKMKNEKLKVAVKNEKLLKELHRTIKKVGEDIEEMKFNTAIAQMMIFINAVGEEEIDVENWKLFLQILAPFAPHLAEELWANLGNKTSIHLEKWPEHDKSLIVDEEIELIVQINGKLRDKIKIKADLGEEEAKKIVLESEKVKNWIDGKKIKQVVFVKGKLMNIVI</sequence>
<feature type="binding site" evidence="9">
    <location>
        <position position="809"/>
    </location>
    <ligand>
        <name>ATP</name>
        <dbReference type="ChEBI" id="CHEBI:30616"/>
    </ligand>
</feature>
<dbReference type="InterPro" id="IPR001412">
    <property type="entry name" value="aa-tRNA-synth_I_CS"/>
</dbReference>
<evidence type="ECO:0000259" key="14">
    <source>
        <dbReference type="Pfam" id="PF13603"/>
    </source>
</evidence>
<dbReference type="InterPro" id="IPR025709">
    <property type="entry name" value="Leu_tRNA-synth_edit"/>
</dbReference>
<dbReference type="GO" id="GO:0005524">
    <property type="term" value="F:ATP binding"/>
    <property type="evidence" value="ECO:0007669"/>
    <property type="project" value="UniProtKB-UniRule"/>
</dbReference>
<dbReference type="FunFam" id="1.10.730.10:FF:000011">
    <property type="entry name" value="Leucine--tRNA ligase chloroplastic/mitochondrial"/>
    <property type="match status" value="1"/>
</dbReference>
<evidence type="ECO:0000256" key="9">
    <source>
        <dbReference type="HAMAP-Rule" id="MF_00049"/>
    </source>
</evidence>
<dbReference type="PRINTS" id="PR00985">
    <property type="entry name" value="TRNASYNTHLEU"/>
</dbReference>
<keyword evidence="7 9" id="KW-0030">Aminoacyl-tRNA synthetase</keyword>
<dbReference type="PANTHER" id="PTHR43740:SF2">
    <property type="entry name" value="LEUCINE--TRNA LIGASE, MITOCHONDRIAL"/>
    <property type="match status" value="1"/>
</dbReference>
<feature type="domain" description="Leucyl-tRNA synthetase editing" evidence="14">
    <location>
        <begin position="234"/>
        <end position="438"/>
    </location>
</feature>